<proteinExistence type="predicted"/>
<protein>
    <submittedName>
        <fullName evidence="1">Uncharacterized protein</fullName>
    </submittedName>
</protein>
<dbReference type="EMBL" id="MU250563">
    <property type="protein sequence ID" value="KAG7441162.1"/>
    <property type="molecule type" value="Genomic_DNA"/>
</dbReference>
<accession>A0A9P7VII8</accession>
<evidence type="ECO:0000313" key="2">
    <source>
        <dbReference type="Proteomes" id="UP000812287"/>
    </source>
</evidence>
<keyword evidence="2" id="KW-1185">Reference proteome</keyword>
<comment type="caution">
    <text evidence="1">The sequence shown here is derived from an EMBL/GenBank/DDBJ whole genome shotgun (WGS) entry which is preliminary data.</text>
</comment>
<gene>
    <name evidence="1" type="ORF">BT62DRAFT_1080352</name>
</gene>
<sequence>MSLTYRNSPILRITARPKAHNLPSSWRQRERTLRALARSGYSEITCRIAVDSRLSVAITETITIHRRFPLLDLAIRFQHSNIDRGWPNRVETSTRKKVLDVWIAKILLLN</sequence>
<organism evidence="1 2">
    <name type="scientific">Guyanagaster necrorhizus</name>
    <dbReference type="NCBI Taxonomy" id="856835"/>
    <lineage>
        <taxon>Eukaryota</taxon>
        <taxon>Fungi</taxon>
        <taxon>Dikarya</taxon>
        <taxon>Basidiomycota</taxon>
        <taxon>Agaricomycotina</taxon>
        <taxon>Agaricomycetes</taxon>
        <taxon>Agaricomycetidae</taxon>
        <taxon>Agaricales</taxon>
        <taxon>Marasmiineae</taxon>
        <taxon>Physalacriaceae</taxon>
        <taxon>Guyanagaster</taxon>
    </lineage>
</organism>
<reference evidence="1" key="1">
    <citation type="submission" date="2020-11" db="EMBL/GenBank/DDBJ databases">
        <title>Adaptations for nitrogen fixation in a non-lichenized fungal sporocarp promotes dispersal by wood-feeding termites.</title>
        <authorList>
            <consortium name="DOE Joint Genome Institute"/>
            <person name="Koch R.A."/>
            <person name="Yoon G."/>
            <person name="Arayal U."/>
            <person name="Lail K."/>
            <person name="Amirebrahimi M."/>
            <person name="Labutti K."/>
            <person name="Lipzen A."/>
            <person name="Riley R."/>
            <person name="Barry K."/>
            <person name="Henrissat B."/>
            <person name="Grigoriev I.V."/>
            <person name="Herr J.R."/>
            <person name="Aime M.C."/>
        </authorList>
    </citation>
    <scope>NUCLEOTIDE SEQUENCE</scope>
    <source>
        <strain evidence="1">MCA 3950</strain>
    </source>
</reference>
<dbReference type="RefSeq" id="XP_043034662.1">
    <property type="nucleotide sequence ID" value="XM_043179575.1"/>
</dbReference>
<dbReference type="AlphaFoldDB" id="A0A9P7VII8"/>
<dbReference type="GeneID" id="66101869"/>
<dbReference type="Proteomes" id="UP000812287">
    <property type="component" value="Unassembled WGS sequence"/>
</dbReference>
<evidence type="ECO:0000313" key="1">
    <source>
        <dbReference type="EMBL" id="KAG7441162.1"/>
    </source>
</evidence>
<name>A0A9P7VII8_9AGAR</name>